<evidence type="ECO:0000313" key="2">
    <source>
        <dbReference type="EMBL" id="CCA55187.1"/>
    </source>
</evidence>
<organism evidence="2 3">
    <name type="scientific">Streptomyces venezuelae (strain ATCC 10712 / CBS 650.69 / DSM 40230 / JCM 4526 / NBRC 13096 / PD 04745)</name>
    <dbReference type="NCBI Taxonomy" id="953739"/>
    <lineage>
        <taxon>Bacteria</taxon>
        <taxon>Bacillati</taxon>
        <taxon>Actinomycetota</taxon>
        <taxon>Actinomycetes</taxon>
        <taxon>Kitasatosporales</taxon>
        <taxon>Streptomycetaceae</taxon>
        <taxon>Streptomyces</taxon>
    </lineage>
</organism>
<accession>F2RJH7</accession>
<proteinExistence type="predicted"/>
<gene>
    <name evidence="2" type="ordered locus">SVEN_1900</name>
</gene>
<evidence type="ECO:0000313" key="3">
    <source>
        <dbReference type="Proteomes" id="UP000006854"/>
    </source>
</evidence>
<keyword evidence="3" id="KW-1185">Reference proteome</keyword>
<sequence>MNARASRVATVVSAAAQVRRNSMLVSDRHRSRPGPGMPGAEGTSHLRGAAEAPGRRVPTDRTQKA</sequence>
<dbReference type="KEGG" id="sve:SVEN_1900"/>
<evidence type="ECO:0000256" key="1">
    <source>
        <dbReference type="SAM" id="MobiDB-lite"/>
    </source>
</evidence>
<dbReference type="Proteomes" id="UP000006854">
    <property type="component" value="Chromosome"/>
</dbReference>
<name>F2RJH7_STRVP</name>
<feature type="compositionally biased region" description="Basic and acidic residues" evidence="1">
    <location>
        <begin position="53"/>
        <end position="65"/>
    </location>
</feature>
<reference evidence="2 3" key="1">
    <citation type="journal article" date="2011" name="BMC Genomics">
        <title>Genome-wide analysis of the role of GlnR in Streptomyces venezuelae provides new insights into global nitrogen regulation in actinomycetes.</title>
        <authorList>
            <person name="Pullan S.T."/>
            <person name="Bibb M.J."/>
            <person name="Merrick M."/>
        </authorList>
    </citation>
    <scope>NUCLEOTIDE SEQUENCE [LARGE SCALE GENOMIC DNA]</scope>
    <source>
        <strain evidence="2">ATCC 10712</strain>
    </source>
</reference>
<feature type="region of interest" description="Disordered" evidence="1">
    <location>
        <begin position="21"/>
        <end position="65"/>
    </location>
</feature>
<dbReference type="EMBL" id="FR845719">
    <property type="protein sequence ID" value="CCA55187.1"/>
    <property type="molecule type" value="Genomic_DNA"/>
</dbReference>
<dbReference type="HOGENOM" id="CLU_2848172_0_0_11"/>
<dbReference type="AlphaFoldDB" id="F2RJH7"/>
<protein>
    <submittedName>
        <fullName evidence="2">Uncharacterized protein</fullName>
    </submittedName>
</protein>